<accession>A0A428Y907</accession>
<dbReference type="Proteomes" id="UP000287547">
    <property type="component" value="Unassembled WGS sequence"/>
</dbReference>
<dbReference type="InterPro" id="IPR025680">
    <property type="entry name" value="DddI"/>
</dbReference>
<proteinExistence type="predicted"/>
<sequence>MAPEQSERLVVTASLTSGVARVTYGMRDSIDLINEILRLEHTTWETTLQIGDEEYLRSKDEGPFANHQMRISVSPSANYAALNYTDHDMQDSPIVNSYSTKRPVPEMDLIFNGATGTVFPRTALISVSDARNALTEWLTTRQLPMCIDWRPYDPH</sequence>
<organism evidence="1 2">
    <name type="scientific">Kibdelosporangium aridum</name>
    <dbReference type="NCBI Taxonomy" id="2030"/>
    <lineage>
        <taxon>Bacteria</taxon>
        <taxon>Bacillati</taxon>
        <taxon>Actinomycetota</taxon>
        <taxon>Actinomycetes</taxon>
        <taxon>Pseudonocardiales</taxon>
        <taxon>Pseudonocardiaceae</taxon>
        <taxon>Kibdelosporangium</taxon>
    </lineage>
</organism>
<evidence type="ECO:0000313" key="1">
    <source>
        <dbReference type="EMBL" id="RSM64103.1"/>
    </source>
</evidence>
<evidence type="ECO:0008006" key="3">
    <source>
        <dbReference type="Google" id="ProtNLM"/>
    </source>
</evidence>
<dbReference type="EMBL" id="QHKI01000100">
    <property type="protein sequence ID" value="RSM64103.1"/>
    <property type="molecule type" value="Genomic_DNA"/>
</dbReference>
<protein>
    <recommendedName>
        <fullName evidence="3">Immunity protein Imm1</fullName>
    </recommendedName>
</protein>
<dbReference type="Pfam" id="PF14430">
    <property type="entry name" value="Imm1"/>
    <property type="match status" value="1"/>
</dbReference>
<reference evidence="1 2" key="1">
    <citation type="submission" date="2018-05" db="EMBL/GenBank/DDBJ databases">
        <title>Evolution of GPA BGCs.</title>
        <authorList>
            <person name="Waglechner N."/>
            <person name="Wright G.D."/>
        </authorList>
    </citation>
    <scope>NUCLEOTIDE SEQUENCE [LARGE SCALE GENOMIC DNA]</scope>
    <source>
        <strain evidence="1 2">A82846</strain>
    </source>
</reference>
<gene>
    <name evidence="1" type="ORF">DMH04_51940</name>
</gene>
<evidence type="ECO:0000313" key="2">
    <source>
        <dbReference type="Proteomes" id="UP000287547"/>
    </source>
</evidence>
<comment type="caution">
    <text evidence="1">The sequence shown here is derived from an EMBL/GenBank/DDBJ whole genome shotgun (WGS) entry which is preliminary data.</text>
</comment>
<dbReference type="RefSeq" id="WP_037275170.1">
    <property type="nucleotide sequence ID" value="NZ_QHKI01000100.1"/>
</dbReference>
<name>A0A428Y907_KIBAR</name>
<dbReference type="AlphaFoldDB" id="A0A428Y907"/>
<dbReference type="OrthoDB" id="3622062at2"/>